<comment type="caution">
    <text evidence="3">The sequence shown here is derived from an EMBL/GenBank/DDBJ whole genome shotgun (WGS) entry which is preliminary data.</text>
</comment>
<evidence type="ECO:0000256" key="1">
    <source>
        <dbReference type="SAM" id="MobiDB-lite"/>
    </source>
</evidence>
<feature type="signal peptide" evidence="2">
    <location>
        <begin position="1"/>
        <end position="21"/>
    </location>
</feature>
<dbReference type="EMBL" id="JACSNR010000004">
    <property type="protein sequence ID" value="MBM6923151.1"/>
    <property type="molecule type" value="Genomic_DNA"/>
</dbReference>
<evidence type="ECO:0000313" key="4">
    <source>
        <dbReference type="Proteomes" id="UP000724149"/>
    </source>
</evidence>
<evidence type="ECO:0008006" key="5">
    <source>
        <dbReference type="Google" id="ProtNLM"/>
    </source>
</evidence>
<proteinExistence type="predicted"/>
<organism evidence="3 4">
    <name type="scientific">Hydrogenoanaerobacterium saccharovorans</name>
    <dbReference type="NCBI Taxonomy" id="474960"/>
    <lineage>
        <taxon>Bacteria</taxon>
        <taxon>Bacillati</taxon>
        <taxon>Bacillota</taxon>
        <taxon>Clostridia</taxon>
        <taxon>Eubacteriales</taxon>
        <taxon>Oscillospiraceae</taxon>
        <taxon>Hydrogenoanaerobacterium</taxon>
    </lineage>
</organism>
<accession>A0ABS2GM19</accession>
<keyword evidence="2" id="KW-0732">Signal</keyword>
<feature type="chain" id="PRO_5046580894" description="GLUG domain-containing protein" evidence="2">
    <location>
        <begin position="22"/>
        <end position="514"/>
    </location>
</feature>
<gene>
    <name evidence="3" type="ORF">H9X81_05530</name>
</gene>
<keyword evidence="4" id="KW-1185">Reference proteome</keyword>
<feature type="compositionally biased region" description="Low complexity" evidence="1">
    <location>
        <begin position="30"/>
        <end position="47"/>
    </location>
</feature>
<evidence type="ECO:0000313" key="3">
    <source>
        <dbReference type="EMBL" id="MBM6923151.1"/>
    </source>
</evidence>
<feature type="region of interest" description="Disordered" evidence="1">
    <location>
        <begin position="24"/>
        <end position="49"/>
    </location>
</feature>
<reference evidence="3 4" key="1">
    <citation type="journal article" date="2021" name="Sci. Rep.">
        <title>The distribution of antibiotic resistance genes in chicken gut microbiota commensals.</title>
        <authorList>
            <person name="Juricova H."/>
            <person name="Matiasovicova J."/>
            <person name="Kubasova T."/>
            <person name="Cejkova D."/>
            <person name="Rychlik I."/>
        </authorList>
    </citation>
    <scope>NUCLEOTIDE SEQUENCE [LARGE SCALE GENOMIC DNA]</scope>
    <source>
        <strain evidence="3 4">An564</strain>
    </source>
</reference>
<name>A0ABS2GM19_9FIRM</name>
<dbReference type="Gene3D" id="2.160.20.110">
    <property type="match status" value="1"/>
</dbReference>
<sequence>MKRMVLLALMLAVLCAGCTLENGTPEPGSETEQSVSQEEVSESGPTETELEEAARLEILMKEVLCYESSHGGAPYEYGQPGFIAWDFGEVYLDLTSNREEPAEEQNALIQTMSEAWFGCPGEQKAKYGYTSAYFVGEPRVKARDYQFSDDRAEVTVSRSWKGQKLYDARYTFVAEPAPEGLEGTCAEKLIDNGKIWRFDRVEWLGNEHEGEFIEISTAEDLLDMAQKINSGDQEAAHGNYRLTQDIDLTGVEWEPIGSPGLALILERERMYGVVNTQGFQGVFDGAGHRITGLEYSTETREAGFFGCIAPNAEVRDLTVEGTVLSAPEDYWDLGHDTAAAGGFAAAVVNGAKVENCHFIGSVDGYGTVGGFVGLLKNDPGAYKLDLAEPVIKDCTFQGEVTATYNSGGFVGAAEAGIEGCSAQGTLTIRPGEGENRANSIGGFVGSLNGTIVSCHCGMKIDFVLRDPNWMGNFTGFLSDGGMYSCTMDKELINPEWYMVGYQDMLHLPMEVEPV</sequence>
<protein>
    <recommendedName>
        <fullName evidence="5">GLUG domain-containing protein</fullName>
    </recommendedName>
</protein>
<dbReference type="Proteomes" id="UP000724149">
    <property type="component" value="Unassembled WGS sequence"/>
</dbReference>
<evidence type="ECO:0000256" key="2">
    <source>
        <dbReference type="SAM" id="SignalP"/>
    </source>
</evidence>
<dbReference type="RefSeq" id="WP_204720424.1">
    <property type="nucleotide sequence ID" value="NZ_JACSNR010000004.1"/>
</dbReference>